<dbReference type="PANTHER" id="PTHR43806">
    <property type="entry name" value="PEPTIDASE S8"/>
    <property type="match status" value="1"/>
</dbReference>
<feature type="active site" description="Charge relay system" evidence="5">
    <location>
        <position position="57"/>
    </location>
</feature>
<protein>
    <submittedName>
        <fullName evidence="7">Protease</fullName>
    </submittedName>
</protein>
<comment type="similarity">
    <text evidence="1 5">Belongs to the peptidase S8 family.</text>
</comment>
<gene>
    <name evidence="7" type="primary">eciP</name>
</gene>
<keyword evidence="7" id="KW-0614">Plasmid</keyword>
<dbReference type="MEROPS" id="S08.087"/>
<name>O54221_STAEP</name>
<evidence type="ECO:0000256" key="1">
    <source>
        <dbReference type="ARBA" id="ARBA00011073"/>
    </source>
</evidence>
<evidence type="ECO:0000256" key="3">
    <source>
        <dbReference type="ARBA" id="ARBA00022801"/>
    </source>
</evidence>
<dbReference type="SMR" id="O54221"/>
<dbReference type="InterPro" id="IPR050131">
    <property type="entry name" value="Peptidase_S8_subtilisin-like"/>
</dbReference>
<dbReference type="GO" id="GO:0006508">
    <property type="term" value="P:proteolysis"/>
    <property type="evidence" value="ECO:0007669"/>
    <property type="project" value="UniProtKB-KW"/>
</dbReference>
<dbReference type="GO" id="GO:0004252">
    <property type="term" value="F:serine-type endopeptidase activity"/>
    <property type="evidence" value="ECO:0007669"/>
    <property type="project" value="UniProtKB-UniRule"/>
</dbReference>
<dbReference type="Pfam" id="PF00082">
    <property type="entry name" value="Peptidase_S8"/>
    <property type="match status" value="1"/>
</dbReference>
<dbReference type="Gene3D" id="3.40.50.200">
    <property type="entry name" value="Peptidase S8/S53 domain"/>
    <property type="match status" value="1"/>
</dbReference>
<organism evidence="7">
    <name type="scientific">Staphylococcus epidermidis</name>
    <dbReference type="NCBI Taxonomy" id="1282"/>
    <lineage>
        <taxon>Bacteria</taxon>
        <taxon>Bacillati</taxon>
        <taxon>Bacillota</taxon>
        <taxon>Bacilli</taxon>
        <taxon>Bacillales</taxon>
        <taxon>Staphylococcaceae</taxon>
        <taxon>Staphylococcus</taxon>
    </lineage>
</organism>
<keyword evidence="3 5" id="KW-0378">Hydrolase</keyword>
<evidence type="ECO:0000256" key="2">
    <source>
        <dbReference type="ARBA" id="ARBA00022670"/>
    </source>
</evidence>
<accession>O54221</accession>
<keyword evidence="2 5" id="KW-0645">Protease</keyword>
<feature type="domain" description="Peptidase S8/S53" evidence="6">
    <location>
        <begin position="22"/>
        <end position="262"/>
    </location>
</feature>
<dbReference type="PROSITE" id="PS51892">
    <property type="entry name" value="SUBTILASE"/>
    <property type="match status" value="1"/>
</dbReference>
<dbReference type="PANTHER" id="PTHR43806:SF11">
    <property type="entry name" value="CEREVISIN-RELATED"/>
    <property type="match status" value="1"/>
</dbReference>
<sequence length="300" mass="34212">MTNSDYINYTYDDRDFFEKILFIDSGCDYNHSELKNNIDLKNCKSFVDNNLNDYTGHGTQIISVLTGKIYLRGLIPNASIVVYKVTDYRGKTSIEKIYKALSQGVKKGFKVINVSFSGAIDSIFYTKKFQEIIDEARIKNIIICWSPMNNDNRLNNHKNNTNLIPNDFKNLFQIGSINRLNQISNLVCNENEIDFFAPGGDLVSETIPIEESFILLANTQLLCKLSDYYIGIPKGYTINMGNSIATSYASGCFMIIISKFKRKYKYYPSINEVLKLISKYSNSEINLIKITRSVVENALI</sequence>
<feature type="active site" description="Charge relay system" evidence="5">
    <location>
        <position position="243"/>
    </location>
</feature>
<reference evidence="7" key="1">
    <citation type="journal article" date="1998" name="Appl. Environ. Microbiol.">
        <title>Isolation, characterization, and heterologous expression of the novel lantibiotic epicidin 280 and analysis of its biosynthetic gene cluster.</title>
        <authorList>
            <person name="Heidrich C."/>
            <person name="Pag U."/>
            <person name="Josten M."/>
            <person name="Metzger J."/>
            <person name="Jack R.W."/>
            <person name="Bierbaum G."/>
            <person name="Jung G."/>
            <person name="Sahl H.G."/>
        </authorList>
    </citation>
    <scope>NUCLEOTIDE SEQUENCE</scope>
    <source>
        <strain evidence="7">BN 280</strain>
        <plasmid evidence="7">pCH01</plasmid>
    </source>
</reference>
<evidence type="ECO:0000313" key="7">
    <source>
        <dbReference type="EMBL" id="CAA74349.1"/>
    </source>
</evidence>
<dbReference type="AlphaFoldDB" id="O54221"/>
<dbReference type="InterPro" id="IPR036852">
    <property type="entry name" value="Peptidase_S8/S53_dom_sf"/>
</dbReference>
<geneLocation type="plasmid" evidence="7">
    <name>pCH01</name>
</geneLocation>
<dbReference type="EMBL" id="Y14023">
    <property type="protein sequence ID" value="CAA74349.1"/>
    <property type="molecule type" value="Genomic_DNA"/>
</dbReference>
<evidence type="ECO:0000256" key="4">
    <source>
        <dbReference type="ARBA" id="ARBA00022825"/>
    </source>
</evidence>
<dbReference type="SUPFAM" id="SSF52743">
    <property type="entry name" value="Subtilisin-like"/>
    <property type="match status" value="1"/>
</dbReference>
<feature type="active site" description="Charge relay system" evidence="5">
    <location>
        <position position="24"/>
    </location>
</feature>
<evidence type="ECO:0000256" key="5">
    <source>
        <dbReference type="PROSITE-ProRule" id="PRU01240"/>
    </source>
</evidence>
<keyword evidence="4 5" id="KW-0720">Serine protease</keyword>
<proteinExistence type="inferred from homology"/>
<evidence type="ECO:0000259" key="6">
    <source>
        <dbReference type="Pfam" id="PF00082"/>
    </source>
</evidence>
<dbReference type="InterPro" id="IPR000209">
    <property type="entry name" value="Peptidase_S8/S53_dom"/>
</dbReference>